<dbReference type="Pfam" id="PF07228">
    <property type="entry name" value="SpoIIE"/>
    <property type="match status" value="1"/>
</dbReference>
<dbReference type="InterPro" id="IPR035965">
    <property type="entry name" value="PAS-like_dom_sf"/>
</dbReference>
<dbReference type="Gene3D" id="3.60.40.10">
    <property type="entry name" value="PPM-type phosphatase domain"/>
    <property type="match status" value="1"/>
</dbReference>
<name>A0ABQ3F479_9ACTN</name>
<dbReference type="PANTHER" id="PTHR43156:SF2">
    <property type="entry name" value="STAGE II SPORULATION PROTEIN E"/>
    <property type="match status" value="1"/>
</dbReference>
<dbReference type="InterPro" id="IPR001932">
    <property type="entry name" value="PPM-type_phosphatase-like_dom"/>
</dbReference>
<dbReference type="InterPro" id="IPR029016">
    <property type="entry name" value="GAF-like_dom_sf"/>
</dbReference>
<protein>
    <recommendedName>
        <fullName evidence="3">PPM-type phosphatase domain-containing protein</fullName>
    </recommendedName>
</protein>
<dbReference type="Gene3D" id="3.30.450.40">
    <property type="match status" value="1"/>
</dbReference>
<dbReference type="InterPro" id="IPR003018">
    <property type="entry name" value="GAF"/>
</dbReference>
<dbReference type="SUPFAM" id="SSF81606">
    <property type="entry name" value="PP2C-like"/>
    <property type="match status" value="1"/>
</dbReference>
<dbReference type="SUPFAM" id="SSF55781">
    <property type="entry name" value="GAF domain-like"/>
    <property type="match status" value="2"/>
</dbReference>
<dbReference type="Pfam" id="PF13185">
    <property type="entry name" value="GAF_2"/>
    <property type="match status" value="1"/>
</dbReference>
<sequence length="743" mass="78316">MWGDHGQVRNVPGRDQGAEPPEPSGPAEGVEGVEGADQRALGAALLEVCAATGASIGMLYLPDPTRRVLHLAMTLGLAREFALPWSRVPMDDSIPVADAVRDGRFVWLGGREETARRYPRLGLVLPYDFALAAAPLVPDPVSGAEPTGAGLVLLWPGSHAPYLTDRERVAVDSACGRLANHLRRAAEAGYPVPPPAQPVMLQPLPPPTPGPAEAAAAMAFVRRLPGGNCALDLNGTITFITAEAAELLGAPVSRLRGALPWEALPWMDTPVIEDHYRAAAISRMPRSFTAAPPIGHYLRFDLYPDDTGISVRITPLTTDEPVPPPAAPTATPAEPSPSRATALYQLMHLAAALTEAVHARDVVDQAADLLVPALGAQALALLVAEEQRLRIVGFRGYTAELMARYDGIPLGVHTASTHGLRTGKPLFFANADELAAAFPAVVIGDGMAAWAFLPLIASRRPIGTLILAYARPHTFVPGERAVLTSLAGLIAQALDRARLYDATHQLAHSLQTGLLPRALPRVPHLEVAASYLPAAHGLDIGGDFYDLIRIDDTTAAAAIGDVQGHNVNAAALMGQVRTAVHAGAGAPPEEVLARTNRLLTDLEPGLFTSCVYAHIDLAGHTVRLASAGHPPPLLRHAGGPAKTLNLPPGLLLGIDPDASYTAVEIPFEPGTLLTLYTDGLVEVPGEDLDDGIAAVAARITATHEGHPVRRLADDLIGQARGGTARTDDIALLLLRFAREGRHT</sequence>
<evidence type="ECO:0000256" key="1">
    <source>
        <dbReference type="ARBA" id="ARBA00022801"/>
    </source>
</evidence>
<feature type="domain" description="PPM-type phosphatase" evidence="3">
    <location>
        <begin position="526"/>
        <end position="736"/>
    </location>
</feature>
<feature type="region of interest" description="Disordered" evidence="2">
    <location>
        <begin position="1"/>
        <end position="34"/>
    </location>
</feature>
<dbReference type="SUPFAM" id="SSF55785">
    <property type="entry name" value="PYP-like sensor domain (PAS domain)"/>
    <property type="match status" value="1"/>
</dbReference>
<keyword evidence="5" id="KW-1185">Reference proteome</keyword>
<evidence type="ECO:0000259" key="3">
    <source>
        <dbReference type="PROSITE" id="PS51746"/>
    </source>
</evidence>
<dbReference type="SMART" id="SM00331">
    <property type="entry name" value="PP2C_SIG"/>
    <property type="match status" value="1"/>
</dbReference>
<dbReference type="PROSITE" id="PS51746">
    <property type="entry name" value="PPM_2"/>
    <property type="match status" value="1"/>
</dbReference>
<organism evidence="4 5">
    <name type="scientific">Streptomyces cirratus</name>
    <dbReference type="NCBI Taxonomy" id="68187"/>
    <lineage>
        <taxon>Bacteria</taxon>
        <taxon>Bacillati</taxon>
        <taxon>Actinomycetota</taxon>
        <taxon>Actinomycetes</taxon>
        <taxon>Kitasatosporales</taxon>
        <taxon>Streptomycetaceae</taxon>
        <taxon>Streptomyces</taxon>
    </lineage>
</organism>
<gene>
    <name evidence="4" type="ORF">GCM10010347_59040</name>
</gene>
<comment type="caution">
    <text evidence="4">The sequence shown here is derived from an EMBL/GenBank/DDBJ whole genome shotgun (WGS) entry which is preliminary data.</text>
</comment>
<evidence type="ECO:0000313" key="4">
    <source>
        <dbReference type="EMBL" id="GHB80613.1"/>
    </source>
</evidence>
<reference evidence="5" key="1">
    <citation type="journal article" date="2019" name="Int. J. Syst. Evol. Microbiol.">
        <title>The Global Catalogue of Microorganisms (GCM) 10K type strain sequencing project: providing services to taxonomists for standard genome sequencing and annotation.</title>
        <authorList>
            <consortium name="The Broad Institute Genomics Platform"/>
            <consortium name="The Broad Institute Genome Sequencing Center for Infectious Disease"/>
            <person name="Wu L."/>
            <person name="Ma J."/>
        </authorList>
    </citation>
    <scope>NUCLEOTIDE SEQUENCE [LARGE SCALE GENOMIC DNA]</scope>
    <source>
        <strain evidence="5">JCM 4738</strain>
    </source>
</reference>
<dbReference type="InterPro" id="IPR052016">
    <property type="entry name" value="Bact_Sigma-Reg"/>
</dbReference>
<evidence type="ECO:0000256" key="2">
    <source>
        <dbReference type="SAM" id="MobiDB-lite"/>
    </source>
</evidence>
<feature type="compositionally biased region" description="Low complexity" evidence="2">
    <location>
        <begin position="328"/>
        <end position="337"/>
    </location>
</feature>
<feature type="region of interest" description="Disordered" evidence="2">
    <location>
        <begin position="316"/>
        <end position="337"/>
    </location>
</feature>
<keyword evidence="1" id="KW-0378">Hydrolase</keyword>
<dbReference type="SMART" id="SM00065">
    <property type="entry name" value="GAF"/>
    <property type="match status" value="1"/>
</dbReference>
<dbReference type="PANTHER" id="PTHR43156">
    <property type="entry name" value="STAGE II SPORULATION PROTEIN E-RELATED"/>
    <property type="match status" value="1"/>
</dbReference>
<evidence type="ECO:0000313" key="5">
    <source>
        <dbReference type="Proteomes" id="UP000642673"/>
    </source>
</evidence>
<dbReference type="InterPro" id="IPR036457">
    <property type="entry name" value="PPM-type-like_dom_sf"/>
</dbReference>
<feature type="compositionally biased region" description="Low complexity" evidence="2">
    <location>
        <begin position="25"/>
        <end position="34"/>
    </location>
</feature>
<dbReference type="EMBL" id="BMVP01000018">
    <property type="protein sequence ID" value="GHB80613.1"/>
    <property type="molecule type" value="Genomic_DNA"/>
</dbReference>
<dbReference type="Gene3D" id="3.30.450.20">
    <property type="entry name" value="PAS domain"/>
    <property type="match status" value="1"/>
</dbReference>
<proteinExistence type="predicted"/>
<dbReference type="Proteomes" id="UP000642673">
    <property type="component" value="Unassembled WGS sequence"/>
</dbReference>
<accession>A0ABQ3F479</accession>